<proteinExistence type="predicted"/>
<evidence type="ECO:0000313" key="6">
    <source>
        <dbReference type="Proteomes" id="UP001304650"/>
    </source>
</evidence>
<dbReference type="Proteomes" id="UP001304650">
    <property type="component" value="Chromosome"/>
</dbReference>
<protein>
    <submittedName>
        <fullName evidence="5">MarR family transcriptional regulator</fullName>
    </submittedName>
</protein>
<dbReference type="Gene3D" id="1.10.10.10">
    <property type="entry name" value="Winged helix-like DNA-binding domain superfamily/Winged helix DNA-binding domain"/>
    <property type="match status" value="1"/>
</dbReference>
<dbReference type="PROSITE" id="PS50995">
    <property type="entry name" value="HTH_MARR_2"/>
    <property type="match status" value="1"/>
</dbReference>
<name>A0AA96LQW3_9BACL</name>
<dbReference type="PANTHER" id="PTHR42756">
    <property type="entry name" value="TRANSCRIPTIONAL REGULATOR, MARR"/>
    <property type="match status" value="1"/>
</dbReference>
<dbReference type="RefSeq" id="WP_314802366.1">
    <property type="nucleotide sequence ID" value="NZ_CP130319.1"/>
</dbReference>
<evidence type="ECO:0000256" key="1">
    <source>
        <dbReference type="ARBA" id="ARBA00023015"/>
    </source>
</evidence>
<keyword evidence="6" id="KW-1185">Reference proteome</keyword>
<dbReference type="SMART" id="SM00347">
    <property type="entry name" value="HTH_MARR"/>
    <property type="match status" value="1"/>
</dbReference>
<gene>
    <name evidence="5" type="ORF">MJB10_05390</name>
</gene>
<dbReference type="InterPro" id="IPR036388">
    <property type="entry name" value="WH-like_DNA-bd_sf"/>
</dbReference>
<keyword evidence="1" id="KW-0805">Transcription regulation</keyword>
<evidence type="ECO:0000313" key="5">
    <source>
        <dbReference type="EMBL" id="WNR45539.1"/>
    </source>
</evidence>
<reference evidence="5" key="1">
    <citation type="submission" date="2022-02" db="EMBL/GenBank/DDBJ databases">
        <title>Paenibacillus sp. MBLB1832 Whole Genome Shotgun Sequencing.</title>
        <authorList>
            <person name="Hwang C.Y."/>
            <person name="Cho E.-S."/>
            <person name="Seo M.-J."/>
        </authorList>
    </citation>
    <scope>NUCLEOTIDE SEQUENCE</scope>
    <source>
        <strain evidence="5">MBLB1832</strain>
    </source>
</reference>
<dbReference type="AlphaFoldDB" id="A0AA96LQW3"/>
<dbReference type="PRINTS" id="PR00598">
    <property type="entry name" value="HTHMARR"/>
</dbReference>
<dbReference type="KEGG" id="proo:MJB10_05390"/>
<evidence type="ECO:0000256" key="2">
    <source>
        <dbReference type="ARBA" id="ARBA00023125"/>
    </source>
</evidence>
<keyword evidence="3" id="KW-0804">Transcription</keyword>
<evidence type="ECO:0000256" key="3">
    <source>
        <dbReference type="ARBA" id="ARBA00023163"/>
    </source>
</evidence>
<dbReference type="SUPFAM" id="SSF46785">
    <property type="entry name" value="Winged helix' DNA-binding domain"/>
    <property type="match status" value="1"/>
</dbReference>
<keyword evidence="2" id="KW-0238">DNA-binding</keyword>
<dbReference type="EMBL" id="CP130319">
    <property type="protein sequence ID" value="WNR45539.1"/>
    <property type="molecule type" value="Genomic_DNA"/>
</dbReference>
<dbReference type="PANTHER" id="PTHR42756:SF1">
    <property type="entry name" value="TRANSCRIPTIONAL REPRESSOR OF EMRAB OPERON"/>
    <property type="match status" value="1"/>
</dbReference>
<dbReference type="InterPro" id="IPR000835">
    <property type="entry name" value="HTH_MarR-typ"/>
</dbReference>
<evidence type="ECO:0000259" key="4">
    <source>
        <dbReference type="PROSITE" id="PS50995"/>
    </source>
</evidence>
<dbReference type="InterPro" id="IPR036390">
    <property type="entry name" value="WH_DNA-bd_sf"/>
</dbReference>
<dbReference type="Pfam" id="PF12802">
    <property type="entry name" value="MarR_2"/>
    <property type="match status" value="1"/>
</dbReference>
<dbReference type="GO" id="GO:0003700">
    <property type="term" value="F:DNA-binding transcription factor activity"/>
    <property type="evidence" value="ECO:0007669"/>
    <property type="project" value="InterPro"/>
</dbReference>
<dbReference type="GO" id="GO:0003677">
    <property type="term" value="F:DNA binding"/>
    <property type="evidence" value="ECO:0007669"/>
    <property type="project" value="UniProtKB-KW"/>
</dbReference>
<accession>A0AA96LQW3</accession>
<organism evidence="5 6">
    <name type="scientific">Paenibacillus roseopurpureus</name>
    <dbReference type="NCBI Taxonomy" id="2918901"/>
    <lineage>
        <taxon>Bacteria</taxon>
        <taxon>Bacillati</taxon>
        <taxon>Bacillota</taxon>
        <taxon>Bacilli</taxon>
        <taxon>Bacillales</taxon>
        <taxon>Paenibacillaceae</taxon>
        <taxon>Paenibacillus</taxon>
    </lineage>
</organism>
<sequence>MLKILMEFVGTLHVNMRNIQEQIGHRADLAKLTVNQIQYVEAIHELGEPTISQIAQKLGITKASVTTSMNKLVNLGYAIKQQSSSDKRVYYIQLTEEAKKLISTKHQALVHYAEFIRAALTPEEAKQFEEILHKLVYVFKQV</sequence>
<feature type="domain" description="HTH marR-type" evidence="4">
    <location>
        <begin position="1"/>
        <end position="137"/>
    </location>
</feature>